<keyword evidence="2 7" id="KW-0732">Signal</keyword>
<dbReference type="Ensembl" id="ENSAPLT00020024789.1">
    <property type="protein sequence ID" value="ENSAPLP00020022967.1"/>
    <property type="gene ID" value="ENSAPLG00020015960.1"/>
</dbReference>
<reference evidence="9" key="1">
    <citation type="submission" date="2019-08" db="EMBL/GenBank/DDBJ databases">
        <title>Three high-quality genomes provides insights into domestication of ducks.</title>
        <authorList>
            <person name="Hou Z.C."/>
            <person name="Zhu F."/>
            <person name="Yin Z.T."/>
            <person name="Zhang F."/>
        </authorList>
    </citation>
    <scope>NUCLEOTIDE SEQUENCE [LARGE SCALE GENOMIC DNA]</scope>
</reference>
<evidence type="ECO:0000256" key="5">
    <source>
        <dbReference type="SAM" id="MobiDB-lite"/>
    </source>
</evidence>
<dbReference type="PANTHER" id="PTHR12080">
    <property type="entry name" value="SIGNALING LYMPHOCYTIC ACTIVATION MOLECULE"/>
    <property type="match status" value="1"/>
</dbReference>
<keyword evidence="3 6" id="KW-0472">Membrane</keyword>
<feature type="domain" description="Ig-like" evidence="8">
    <location>
        <begin position="138"/>
        <end position="222"/>
    </location>
</feature>
<dbReference type="SMART" id="SM00409">
    <property type="entry name" value="IG"/>
    <property type="match status" value="2"/>
</dbReference>
<comment type="subcellular location">
    <subcellularLocation>
        <location evidence="1">Membrane</location>
    </subcellularLocation>
</comment>
<feature type="signal peptide" evidence="7">
    <location>
        <begin position="1"/>
        <end position="28"/>
    </location>
</feature>
<reference evidence="9" key="3">
    <citation type="submission" date="2025-09" db="UniProtKB">
        <authorList>
            <consortium name="Ensembl"/>
        </authorList>
    </citation>
    <scope>IDENTIFICATION</scope>
</reference>
<evidence type="ECO:0000256" key="2">
    <source>
        <dbReference type="ARBA" id="ARBA00022729"/>
    </source>
</evidence>
<evidence type="ECO:0000256" key="4">
    <source>
        <dbReference type="ARBA" id="ARBA00023180"/>
    </source>
</evidence>
<dbReference type="InterPro" id="IPR007110">
    <property type="entry name" value="Ig-like_dom"/>
</dbReference>
<dbReference type="InterPro" id="IPR003599">
    <property type="entry name" value="Ig_sub"/>
</dbReference>
<dbReference type="PANTHER" id="PTHR12080:SF121">
    <property type="entry name" value="IG-LIKE DOMAIN-CONTAINING PROTEIN-RELATED"/>
    <property type="match status" value="1"/>
</dbReference>
<dbReference type="SUPFAM" id="SSF48726">
    <property type="entry name" value="Immunoglobulin"/>
    <property type="match status" value="2"/>
</dbReference>
<dbReference type="AlphaFoldDB" id="A0A8B9TL49"/>
<evidence type="ECO:0000259" key="8">
    <source>
        <dbReference type="PROSITE" id="PS50835"/>
    </source>
</evidence>
<dbReference type="Proteomes" id="UP000694400">
    <property type="component" value="Chromosome 32"/>
</dbReference>
<gene>
    <name evidence="9" type="primary">LOC119713850</name>
</gene>
<feature type="transmembrane region" description="Helical" evidence="6">
    <location>
        <begin position="233"/>
        <end position="254"/>
    </location>
</feature>
<dbReference type="InterPro" id="IPR013783">
    <property type="entry name" value="Ig-like_fold"/>
</dbReference>
<organism evidence="9 10">
    <name type="scientific">Anas platyrhynchos</name>
    <name type="common">Mallard</name>
    <name type="synonym">Anas boschas</name>
    <dbReference type="NCBI Taxonomy" id="8839"/>
    <lineage>
        <taxon>Eukaryota</taxon>
        <taxon>Metazoa</taxon>
        <taxon>Chordata</taxon>
        <taxon>Craniata</taxon>
        <taxon>Vertebrata</taxon>
        <taxon>Euteleostomi</taxon>
        <taxon>Archelosauria</taxon>
        <taxon>Archosauria</taxon>
        <taxon>Dinosauria</taxon>
        <taxon>Saurischia</taxon>
        <taxon>Theropoda</taxon>
        <taxon>Coelurosauria</taxon>
        <taxon>Aves</taxon>
        <taxon>Neognathae</taxon>
        <taxon>Galloanserae</taxon>
        <taxon>Anseriformes</taxon>
        <taxon>Anatidae</taxon>
        <taxon>Anatinae</taxon>
        <taxon>Anas</taxon>
    </lineage>
</organism>
<evidence type="ECO:0000256" key="6">
    <source>
        <dbReference type="SAM" id="Phobius"/>
    </source>
</evidence>
<dbReference type="InterPro" id="IPR036179">
    <property type="entry name" value="Ig-like_dom_sf"/>
</dbReference>
<accession>A0A8B9TL49</accession>
<dbReference type="Gene3D" id="2.60.40.10">
    <property type="entry name" value="Immunoglobulins"/>
    <property type="match status" value="2"/>
</dbReference>
<evidence type="ECO:0000256" key="1">
    <source>
        <dbReference type="ARBA" id="ARBA00004370"/>
    </source>
</evidence>
<name>A0A8B9TL49_ANAPL</name>
<dbReference type="InterPro" id="IPR015631">
    <property type="entry name" value="CD2/SLAM_rcpt"/>
</dbReference>
<dbReference type="GO" id="GO:0016020">
    <property type="term" value="C:membrane"/>
    <property type="evidence" value="ECO:0007669"/>
    <property type="project" value="UniProtKB-SubCell"/>
</dbReference>
<evidence type="ECO:0000313" key="9">
    <source>
        <dbReference type="Ensembl" id="ENSAPLP00020022967.1"/>
    </source>
</evidence>
<reference evidence="9" key="2">
    <citation type="submission" date="2025-08" db="UniProtKB">
        <authorList>
            <consortium name="Ensembl"/>
        </authorList>
    </citation>
    <scope>IDENTIFICATION</scope>
</reference>
<feature type="chain" id="PRO_5034189609" description="Ig-like domain-containing protein" evidence="7">
    <location>
        <begin position="29"/>
        <end position="315"/>
    </location>
</feature>
<dbReference type="PROSITE" id="PS50835">
    <property type="entry name" value="IG_LIKE"/>
    <property type="match status" value="1"/>
</dbReference>
<keyword evidence="6" id="KW-0812">Transmembrane</keyword>
<protein>
    <recommendedName>
        <fullName evidence="8">Ig-like domain-containing protein</fullName>
    </recommendedName>
</protein>
<proteinExistence type="predicted"/>
<evidence type="ECO:0000256" key="7">
    <source>
        <dbReference type="SAM" id="SignalP"/>
    </source>
</evidence>
<dbReference type="Pfam" id="PF07686">
    <property type="entry name" value="V-set"/>
    <property type="match status" value="1"/>
</dbReference>
<feature type="region of interest" description="Disordered" evidence="5">
    <location>
        <begin position="262"/>
        <end position="298"/>
    </location>
</feature>
<keyword evidence="4" id="KW-0325">Glycoprotein</keyword>
<sequence>MGEPHGRRRPLHPRLLALLLIAAGSAGAQPQPVSGILGGSVLLSPVLSHSFEVKTAEWYFMGGTRKKIQVAEFGPKGFERPNPHDRFQQRLEMPNATALRIGGLEPGDSGVYEVLIKYNSTTEVEDQDFNLSVYDPVPTPLIQTQLLSHSPQGCNVTLRCLLPPTTLAWTSWHLDNISGTLQGHSGDGQTLFLAIPPDALNDTYTCVARSPAEEQSSSVSLSALCQIEGGRQRWAICLGVLAAIAGPLSILCCLRRRRRKADEGAPGVAEEPQYAQVPRRGPAKEDEAPPQPSDPLRTIYSEVGAGKHSLAQPQA</sequence>
<keyword evidence="6" id="KW-1133">Transmembrane helix</keyword>
<dbReference type="InterPro" id="IPR013106">
    <property type="entry name" value="Ig_V-set"/>
</dbReference>
<evidence type="ECO:0000313" key="10">
    <source>
        <dbReference type="Proteomes" id="UP000694400"/>
    </source>
</evidence>
<evidence type="ECO:0000256" key="3">
    <source>
        <dbReference type="ARBA" id="ARBA00023136"/>
    </source>
</evidence>